<evidence type="ECO:0000256" key="6">
    <source>
        <dbReference type="SAM" id="Phobius"/>
    </source>
</evidence>
<organism evidence="8 9">
    <name type="scientific">Thermoflavimicrobium daqui</name>
    <dbReference type="NCBI Taxonomy" id="2137476"/>
    <lineage>
        <taxon>Bacteria</taxon>
        <taxon>Bacillati</taxon>
        <taxon>Bacillota</taxon>
        <taxon>Bacilli</taxon>
        <taxon>Bacillales</taxon>
        <taxon>Thermoactinomycetaceae</taxon>
        <taxon>Thermoflavimicrobium</taxon>
    </lineage>
</organism>
<reference evidence="8 9" key="2">
    <citation type="submission" date="2018-06" db="EMBL/GenBank/DDBJ databases">
        <authorList>
            <person name="Zhirakovskaya E."/>
        </authorList>
    </citation>
    <scope>NUCLEOTIDE SEQUENCE [LARGE SCALE GENOMIC DNA]</scope>
    <source>
        <strain evidence="8 9">FBKL4.011</strain>
    </source>
</reference>
<feature type="transmembrane region" description="Helical" evidence="6">
    <location>
        <begin position="337"/>
        <end position="360"/>
    </location>
</feature>
<evidence type="ECO:0000313" key="8">
    <source>
        <dbReference type="EMBL" id="RAL26277.1"/>
    </source>
</evidence>
<gene>
    <name evidence="8" type="ORF">DL897_04595</name>
</gene>
<proteinExistence type="predicted"/>
<keyword evidence="2" id="KW-0813">Transport</keyword>
<name>A0A364K7L3_9BACL</name>
<dbReference type="Pfam" id="PF07690">
    <property type="entry name" value="MFS_1"/>
    <property type="match status" value="1"/>
</dbReference>
<feature type="transmembrane region" description="Helical" evidence="6">
    <location>
        <begin position="95"/>
        <end position="112"/>
    </location>
</feature>
<dbReference type="PROSITE" id="PS50850">
    <property type="entry name" value="MFS"/>
    <property type="match status" value="1"/>
</dbReference>
<keyword evidence="4 6" id="KW-1133">Transmembrane helix</keyword>
<feature type="transmembrane region" description="Helical" evidence="6">
    <location>
        <begin position="157"/>
        <end position="182"/>
    </location>
</feature>
<dbReference type="GO" id="GO:0005886">
    <property type="term" value="C:plasma membrane"/>
    <property type="evidence" value="ECO:0007669"/>
    <property type="project" value="UniProtKB-SubCell"/>
</dbReference>
<feature type="domain" description="Major facilitator superfamily (MFS) profile" evidence="7">
    <location>
        <begin position="1"/>
        <end position="396"/>
    </location>
</feature>
<feature type="transmembrane region" description="Helical" evidence="6">
    <location>
        <begin position="43"/>
        <end position="61"/>
    </location>
</feature>
<keyword evidence="9" id="KW-1185">Reference proteome</keyword>
<dbReference type="EMBL" id="QJKK01000002">
    <property type="protein sequence ID" value="RAL26277.1"/>
    <property type="molecule type" value="Genomic_DNA"/>
</dbReference>
<comment type="subcellular location">
    <subcellularLocation>
        <location evidence="1">Cell membrane</location>
        <topology evidence="1">Multi-pass membrane protein</topology>
    </subcellularLocation>
</comment>
<dbReference type="InterPro" id="IPR052952">
    <property type="entry name" value="MFS-Transporter"/>
</dbReference>
<reference evidence="8 9" key="1">
    <citation type="submission" date="2018-06" db="EMBL/GenBank/DDBJ databases">
        <title>Thermoflavimicrobium daqus sp. nov., a thermophilic microbe isolated from Moutai-flavour Daqu.</title>
        <authorList>
            <person name="Wang X."/>
            <person name="Zhou H."/>
        </authorList>
    </citation>
    <scope>NUCLEOTIDE SEQUENCE [LARGE SCALE GENOMIC DNA]</scope>
    <source>
        <strain evidence="8 9">FBKL4.011</strain>
    </source>
</reference>
<dbReference type="Gene3D" id="1.20.1250.20">
    <property type="entry name" value="MFS general substrate transporter like domains"/>
    <property type="match status" value="2"/>
</dbReference>
<dbReference type="PANTHER" id="PTHR23527">
    <property type="entry name" value="BLL3282 PROTEIN"/>
    <property type="match status" value="1"/>
</dbReference>
<dbReference type="AlphaFoldDB" id="A0A364K7L3"/>
<sequence length="402" mass="44930">MEVNRWKILGLATAVQASSTMITYGVGPIATVWQEQLGLSQSQVGFLVSTVNLGPLFSMIWLGRALDRYGERWLMGMGTICIGGMFIGISMVQQYLILCLALLGIGLFYGIAQPGGTRVITRLFSKEERGLAMGIRQAAIPLGGGLAGYFVSTFSELYHLSLTMTVLGSLAVLTGMIFLWGFRNEKGKEVKKEKTSSFRLTLRILWQDRRLYPLIGIGMVLISLQAILVAHLTAYLKLYSSYSAREAAMLFVFTFFMGMIGRILLPWLADRFGSQNYANYLAWSAGAVILGLWLLILAPKAIPMGIAILIFSWLGLFALGWYSFFILEVTKRSADDAVGVTVGYVLTWNQIALILSPWWFGILVDFFHDFKLAWISWTGCMSLILVVALIFEYRYRRTQTRA</sequence>
<evidence type="ECO:0000256" key="5">
    <source>
        <dbReference type="ARBA" id="ARBA00023136"/>
    </source>
</evidence>
<feature type="transmembrane region" description="Helical" evidence="6">
    <location>
        <begin position="133"/>
        <end position="151"/>
    </location>
</feature>
<evidence type="ECO:0000313" key="9">
    <source>
        <dbReference type="Proteomes" id="UP000251213"/>
    </source>
</evidence>
<dbReference type="Proteomes" id="UP000251213">
    <property type="component" value="Unassembled WGS sequence"/>
</dbReference>
<feature type="transmembrane region" description="Helical" evidence="6">
    <location>
        <begin position="211"/>
        <end position="235"/>
    </location>
</feature>
<feature type="transmembrane region" description="Helical" evidence="6">
    <location>
        <begin position="247"/>
        <end position="265"/>
    </location>
</feature>
<dbReference type="InterPro" id="IPR011701">
    <property type="entry name" value="MFS"/>
</dbReference>
<keyword evidence="3 6" id="KW-0812">Transmembrane</keyword>
<dbReference type="InterPro" id="IPR020846">
    <property type="entry name" value="MFS_dom"/>
</dbReference>
<dbReference type="PANTHER" id="PTHR23527:SF1">
    <property type="entry name" value="BLL3282 PROTEIN"/>
    <property type="match status" value="1"/>
</dbReference>
<feature type="transmembrane region" description="Helical" evidence="6">
    <location>
        <begin position="372"/>
        <end position="391"/>
    </location>
</feature>
<dbReference type="InterPro" id="IPR036259">
    <property type="entry name" value="MFS_trans_sf"/>
</dbReference>
<dbReference type="RefSeq" id="WP_113657962.1">
    <property type="nucleotide sequence ID" value="NZ_KZ845664.1"/>
</dbReference>
<protein>
    <submittedName>
        <fullName evidence="8">MFS transporter</fullName>
    </submittedName>
</protein>
<dbReference type="OrthoDB" id="9794076at2"/>
<feature type="transmembrane region" description="Helical" evidence="6">
    <location>
        <begin position="73"/>
        <end position="89"/>
    </location>
</feature>
<evidence type="ECO:0000256" key="4">
    <source>
        <dbReference type="ARBA" id="ARBA00022989"/>
    </source>
</evidence>
<feature type="transmembrane region" description="Helical" evidence="6">
    <location>
        <begin position="277"/>
        <end position="296"/>
    </location>
</feature>
<comment type="caution">
    <text evidence="8">The sequence shown here is derived from an EMBL/GenBank/DDBJ whole genome shotgun (WGS) entry which is preliminary data.</text>
</comment>
<evidence type="ECO:0000256" key="3">
    <source>
        <dbReference type="ARBA" id="ARBA00022692"/>
    </source>
</evidence>
<dbReference type="SUPFAM" id="SSF103473">
    <property type="entry name" value="MFS general substrate transporter"/>
    <property type="match status" value="1"/>
</dbReference>
<keyword evidence="5 6" id="KW-0472">Membrane</keyword>
<accession>A0A364K7L3</accession>
<evidence type="ECO:0000256" key="1">
    <source>
        <dbReference type="ARBA" id="ARBA00004651"/>
    </source>
</evidence>
<evidence type="ECO:0000259" key="7">
    <source>
        <dbReference type="PROSITE" id="PS50850"/>
    </source>
</evidence>
<dbReference type="GO" id="GO:0022857">
    <property type="term" value="F:transmembrane transporter activity"/>
    <property type="evidence" value="ECO:0007669"/>
    <property type="project" value="InterPro"/>
</dbReference>
<evidence type="ECO:0000256" key="2">
    <source>
        <dbReference type="ARBA" id="ARBA00022448"/>
    </source>
</evidence>
<feature type="transmembrane region" description="Helical" evidence="6">
    <location>
        <begin position="302"/>
        <end position="325"/>
    </location>
</feature>